<reference evidence="2" key="2">
    <citation type="journal article" date="2021" name="PeerJ">
        <title>Extensive microbial diversity within the chicken gut microbiome revealed by metagenomics and culture.</title>
        <authorList>
            <person name="Gilroy R."/>
            <person name="Ravi A."/>
            <person name="Getino M."/>
            <person name="Pursley I."/>
            <person name="Horton D.L."/>
            <person name="Alikhan N.F."/>
            <person name="Baker D."/>
            <person name="Gharbi K."/>
            <person name="Hall N."/>
            <person name="Watson M."/>
            <person name="Adriaenssens E.M."/>
            <person name="Foster-Nyarko E."/>
            <person name="Jarju S."/>
            <person name="Secka A."/>
            <person name="Antonio M."/>
            <person name="Oren A."/>
            <person name="Chaudhuri R.R."/>
            <person name="La Ragione R."/>
            <person name="Hildebrand F."/>
            <person name="Pallen M.J."/>
        </authorList>
    </citation>
    <scope>NUCLEOTIDE SEQUENCE</scope>
    <source>
        <strain evidence="2">8207</strain>
    </source>
</reference>
<feature type="chain" id="PRO_5039140501" evidence="1">
    <location>
        <begin position="21"/>
        <end position="235"/>
    </location>
</feature>
<evidence type="ECO:0000256" key="1">
    <source>
        <dbReference type="SAM" id="SignalP"/>
    </source>
</evidence>
<keyword evidence="1" id="KW-0732">Signal</keyword>
<name>A0A9D9DCV3_9PROT</name>
<sequence length="235" mass="26118">MKKTFAFSIFGLMLSPMAFGATPWWERGTICQISPTDCYSHMGTGYDTELWDTTDKCWGMKLICPDALIATEYAPVPVSRSDIRAGNKIKSDFDTDELNGDCFGVRKTVSNGAMAMVNGKYVQVWCNGVPLDSPDEYLPNGVITYADAPTCAELAEYGYVASENKKCYGKYYDPAQYYIKCSGDNLLPERIVVLNGADYTMASSDMPADKSAAEDMFDKMESISQKQRSKYFSDN</sequence>
<dbReference type="Proteomes" id="UP000823630">
    <property type="component" value="Unassembled WGS sequence"/>
</dbReference>
<dbReference type="AlphaFoldDB" id="A0A9D9DCV3"/>
<gene>
    <name evidence="2" type="ORF">IAC69_02645</name>
</gene>
<reference evidence="2" key="1">
    <citation type="submission" date="2020-10" db="EMBL/GenBank/DDBJ databases">
        <authorList>
            <person name="Gilroy R."/>
        </authorList>
    </citation>
    <scope>NUCLEOTIDE SEQUENCE</scope>
    <source>
        <strain evidence="2">8207</strain>
    </source>
</reference>
<proteinExistence type="predicted"/>
<organism evidence="2 3">
    <name type="scientific">Candidatus Enterousia avistercoris</name>
    <dbReference type="NCBI Taxonomy" id="2840788"/>
    <lineage>
        <taxon>Bacteria</taxon>
        <taxon>Pseudomonadati</taxon>
        <taxon>Pseudomonadota</taxon>
        <taxon>Alphaproteobacteria</taxon>
        <taxon>Candidatus Enterousia</taxon>
    </lineage>
</organism>
<comment type="caution">
    <text evidence="2">The sequence shown here is derived from an EMBL/GenBank/DDBJ whole genome shotgun (WGS) entry which is preliminary data.</text>
</comment>
<protein>
    <submittedName>
        <fullName evidence="2">Uncharacterized protein</fullName>
    </submittedName>
</protein>
<feature type="signal peptide" evidence="1">
    <location>
        <begin position="1"/>
        <end position="20"/>
    </location>
</feature>
<evidence type="ECO:0000313" key="2">
    <source>
        <dbReference type="EMBL" id="MBO8425357.1"/>
    </source>
</evidence>
<dbReference type="EMBL" id="JADINC010000042">
    <property type="protein sequence ID" value="MBO8425357.1"/>
    <property type="molecule type" value="Genomic_DNA"/>
</dbReference>
<accession>A0A9D9DCV3</accession>
<evidence type="ECO:0000313" key="3">
    <source>
        <dbReference type="Proteomes" id="UP000823630"/>
    </source>
</evidence>